<keyword evidence="10" id="KW-0539">Nucleus</keyword>
<dbReference type="Gene3D" id="2.130.10.10">
    <property type="entry name" value="YVTN repeat-like/Quinoprotein amine dehydrogenase"/>
    <property type="match status" value="1"/>
</dbReference>
<evidence type="ECO:0000256" key="1">
    <source>
        <dbReference type="ARBA" id="ARBA00004567"/>
    </source>
</evidence>
<feature type="compositionally biased region" description="Pro residues" evidence="11">
    <location>
        <begin position="574"/>
        <end position="584"/>
    </location>
</feature>
<feature type="compositionally biased region" description="Polar residues" evidence="11">
    <location>
        <begin position="528"/>
        <end position="541"/>
    </location>
</feature>
<keyword evidence="9" id="KW-0906">Nuclear pore complex</keyword>
<evidence type="ECO:0000256" key="9">
    <source>
        <dbReference type="ARBA" id="ARBA00023132"/>
    </source>
</evidence>
<dbReference type="OrthoDB" id="364224at2759"/>
<feature type="compositionally biased region" description="Polar residues" evidence="11">
    <location>
        <begin position="365"/>
        <end position="399"/>
    </location>
</feature>
<organism evidence="12 13">
    <name type="scientific">Plasmodium inui San Antonio 1</name>
    <dbReference type="NCBI Taxonomy" id="1237626"/>
    <lineage>
        <taxon>Eukaryota</taxon>
        <taxon>Sar</taxon>
        <taxon>Alveolata</taxon>
        <taxon>Apicomplexa</taxon>
        <taxon>Aconoidasida</taxon>
        <taxon>Haemosporida</taxon>
        <taxon>Plasmodiidae</taxon>
        <taxon>Plasmodium</taxon>
        <taxon>Plasmodium (Plasmodium)</taxon>
    </lineage>
</organism>
<dbReference type="PANTHER" id="PTHR11024">
    <property type="entry name" value="NUCLEAR PORE COMPLEX PROTEIN SEC13 / SEH1 FAMILY MEMBER"/>
    <property type="match status" value="1"/>
</dbReference>
<keyword evidence="13" id="KW-1185">Reference proteome</keyword>
<protein>
    <submittedName>
        <fullName evidence="12">Uncharacterized protein</fullName>
    </submittedName>
</protein>
<keyword evidence="3" id="KW-0813">Transport</keyword>
<evidence type="ECO:0000256" key="10">
    <source>
        <dbReference type="ARBA" id="ARBA00023242"/>
    </source>
</evidence>
<keyword evidence="4" id="KW-0853">WD repeat</keyword>
<evidence type="ECO:0000256" key="6">
    <source>
        <dbReference type="ARBA" id="ARBA00022816"/>
    </source>
</evidence>
<proteinExistence type="inferred from homology"/>
<feature type="region of interest" description="Disordered" evidence="11">
    <location>
        <begin position="480"/>
        <end position="751"/>
    </location>
</feature>
<dbReference type="GO" id="GO:0051028">
    <property type="term" value="P:mRNA transport"/>
    <property type="evidence" value="ECO:0007669"/>
    <property type="project" value="UniProtKB-KW"/>
</dbReference>
<dbReference type="InterPro" id="IPR037363">
    <property type="entry name" value="Sec13/Seh1_fam"/>
</dbReference>
<dbReference type="RefSeq" id="XP_008817307.1">
    <property type="nucleotide sequence ID" value="XM_008819085.1"/>
</dbReference>
<keyword evidence="7" id="KW-0653">Protein transport</keyword>
<feature type="compositionally biased region" description="Pro residues" evidence="11">
    <location>
        <begin position="550"/>
        <end position="560"/>
    </location>
</feature>
<evidence type="ECO:0000256" key="11">
    <source>
        <dbReference type="SAM" id="MobiDB-lite"/>
    </source>
</evidence>
<dbReference type="GO" id="GO:0090114">
    <property type="term" value="P:COPII-coated vesicle budding"/>
    <property type="evidence" value="ECO:0007669"/>
    <property type="project" value="TreeGrafter"/>
</dbReference>
<feature type="compositionally biased region" description="Pro residues" evidence="11">
    <location>
        <begin position="507"/>
        <end position="516"/>
    </location>
</feature>
<evidence type="ECO:0000256" key="2">
    <source>
        <dbReference type="ARBA" id="ARBA00010102"/>
    </source>
</evidence>
<dbReference type="InterPro" id="IPR036322">
    <property type="entry name" value="WD40_repeat_dom_sf"/>
</dbReference>
<evidence type="ECO:0000256" key="8">
    <source>
        <dbReference type="ARBA" id="ARBA00023010"/>
    </source>
</evidence>
<comment type="similarity">
    <text evidence="2">Belongs to the WD repeat SEC13 family.</text>
</comment>
<dbReference type="VEuPathDB" id="PlasmoDB:C922_03493"/>
<feature type="compositionally biased region" description="Polar residues" evidence="11">
    <location>
        <begin position="484"/>
        <end position="493"/>
    </location>
</feature>
<name>W7A402_9APIC</name>
<dbReference type="FunFam" id="2.130.10.10:FF:000655">
    <property type="entry name" value="Protein transport protein SEC13"/>
    <property type="match status" value="1"/>
</dbReference>
<keyword evidence="5" id="KW-0677">Repeat</keyword>
<evidence type="ECO:0000313" key="13">
    <source>
        <dbReference type="Proteomes" id="UP000030640"/>
    </source>
</evidence>
<feature type="compositionally biased region" description="Pro residues" evidence="11">
    <location>
        <begin position="685"/>
        <end position="699"/>
    </location>
</feature>
<feature type="compositionally biased region" description="Pro residues" evidence="11">
    <location>
        <begin position="643"/>
        <end position="655"/>
    </location>
</feature>
<keyword evidence="6" id="KW-0509">mRNA transport</keyword>
<dbReference type="SMART" id="SM00320">
    <property type="entry name" value="WD40"/>
    <property type="match status" value="6"/>
</dbReference>
<reference evidence="12 13" key="1">
    <citation type="submission" date="2013-02" db="EMBL/GenBank/DDBJ databases">
        <title>The Genome Sequence of Plasmodium inui San Antonio 1.</title>
        <authorList>
            <consortium name="The Broad Institute Genome Sequencing Platform"/>
            <consortium name="The Broad Institute Genome Sequencing Center for Infectious Disease"/>
            <person name="Neafsey D."/>
            <person name="Cheeseman I."/>
            <person name="Volkman S."/>
            <person name="Adams J."/>
            <person name="Walker B."/>
            <person name="Young S.K."/>
            <person name="Zeng Q."/>
            <person name="Gargeya S."/>
            <person name="Fitzgerald M."/>
            <person name="Haas B."/>
            <person name="Abouelleil A."/>
            <person name="Alvarado L."/>
            <person name="Arachchi H.M."/>
            <person name="Berlin A.M."/>
            <person name="Chapman S.B."/>
            <person name="Dewar J."/>
            <person name="Goldberg J."/>
            <person name="Griggs A."/>
            <person name="Gujja S."/>
            <person name="Hansen M."/>
            <person name="Howarth C."/>
            <person name="Imamovic A."/>
            <person name="Larimer J."/>
            <person name="McCowan C."/>
            <person name="Murphy C."/>
            <person name="Neiman D."/>
            <person name="Pearson M."/>
            <person name="Priest M."/>
            <person name="Roberts A."/>
            <person name="Saif S."/>
            <person name="Shea T."/>
            <person name="Sisk P."/>
            <person name="Sykes S."/>
            <person name="Wortman J."/>
            <person name="Nusbaum C."/>
            <person name="Birren B."/>
        </authorList>
    </citation>
    <scope>NUCLEOTIDE SEQUENCE [LARGE SCALE GENOMIC DNA]</scope>
    <source>
        <strain evidence="12 13">San Antonio 1</strain>
    </source>
</reference>
<dbReference type="GO" id="GO:0031080">
    <property type="term" value="C:nuclear pore outer ring"/>
    <property type="evidence" value="ECO:0007669"/>
    <property type="project" value="TreeGrafter"/>
</dbReference>
<dbReference type="PANTHER" id="PTHR11024:SF2">
    <property type="entry name" value="PROTEIN SEC13 HOMOLOG"/>
    <property type="match status" value="1"/>
</dbReference>
<feature type="compositionally biased region" description="Low complexity" evidence="11">
    <location>
        <begin position="585"/>
        <end position="601"/>
    </location>
</feature>
<feature type="compositionally biased region" description="Low complexity" evidence="11">
    <location>
        <begin position="700"/>
        <end position="716"/>
    </location>
</feature>
<evidence type="ECO:0000256" key="5">
    <source>
        <dbReference type="ARBA" id="ARBA00022737"/>
    </source>
</evidence>
<accession>W7A402</accession>
<dbReference type="EMBL" id="KI965474">
    <property type="protein sequence ID" value="EUD66023.1"/>
    <property type="molecule type" value="Genomic_DNA"/>
</dbReference>
<dbReference type="Pfam" id="PF00400">
    <property type="entry name" value="WD40"/>
    <property type="match status" value="2"/>
</dbReference>
<dbReference type="GO" id="GO:0005198">
    <property type="term" value="F:structural molecule activity"/>
    <property type="evidence" value="ECO:0007669"/>
    <property type="project" value="InterPro"/>
</dbReference>
<dbReference type="InterPro" id="IPR001680">
    <property type="entry name" value="WD40_rpt"/>
</dbReference>
<evidence type="ECO:0000313" key="12">
    <source>
        <dbReference type="EMBL" id="EUD66023.1"/>
    </source>
</evidence>
<evidence type="ECO:0000256" key="7">
    <source>
        <dbReference type="ARBA" id="ARBA00022927"/>
    </source>
</evidence>
<dbReference type="Proteomes" id="UP000030640">
    <property type="component" value="Unassembled WGS sequence"/>
</dbReference>
<dbReference type="InterPro" id="IPR015943">
    <property type="entry name" value="WD40/YVTN_repeat-like_dom_sf"/>
</dbReference>
<dbReference type="GeneID" id="20038767"/>
<dbReference type="SUPFAM" id="SSF50978">
    <property type="entry name" value="WD40 repeat-like"/>
    <property type="match status" value="1"/>
</dbReference>
<keyword evidence="8" id="KW-0811">Translocation</keyword>
<sequence length="751" mass="79673">MNELVVFDSNHQKPINDCELDYYSKKLATCSSDNTVKIFDVSLSKEPVCVAEMRDHSSAVWKVCWSHPKYGSLLASCSYDKSVIIYKEVQMNKYEIIYVNNEHNSSVNYIEWSPHEYGLHLGCACSDGHISIISYDLAKGSNGEGQWNKYSVKAHLNGTACINWEKTNKNKHMNEGSNGAPGVGTAAPSAGSGGGDHPNAFQLASGGFDNQVIIWIFDNSTKEFHKVYQMKDNPHNSAIKDIAWRPNLNNCTNIIASCSDENDVILWIEDISNNQWRNGQVIKVKDRISKLCWSPNGTILAIACTNENAYLYREGLDGVWEEVCNLADNEKLHAQMEAQENITDQVGGTSLGGAVMAATPPMGNVPTNQVDPYTGSYSKNPGSQNEPPNALNSVTGQTNYGNKLFPNSIGINPAGAPNSSVSTPGMVAAGLNAPQTSNSNNPYGQTVTPPMTPGMMPPPLKNNTTMSQQNVTPNYLIPPHKKTSASNVTSNVATYPMGGPPVGAAGLPPPPPPPPVAQDQGNPPSGGLNYSSPQIPTQQGGVSPPQFGAIPPPGSIPPPASIAAVVPMGNKPSIPGPPPPPGGPPQQAQQPQPYQPHQQQPLQPPFPGGSPGTMNFAKPSSPMPPAQFQGGNANKTNFSAQPISPPPPPPPPFGSTPPQQGHPVAKGMNKTNTFSNFNPNVMTPPNAPPPMGTTPPGPPQKNVGPPGSSYPPMNYSYPPPPPSNMMGGDPGANPAPNAQYGAYPSYNPPPQ</sequence>
<feature type="region of interest" description="Disordered" evidence="11">
    <location>
        <begin position="359"/>
        <end position="399"/>
    </location>
</feature>
<gene>
    <name evidence="12" type="ORF">C922_03493</name>
</gene>
<comment type="subcellular location">
    <subcellularLocation>
        <location evidence="1">Nucleus</location>
        <location evidence="1">Nuclear pore complex</location>
    </subcellularLocation>
</comment>
<feature type="region of interest" description="Disordered" evidence="11">
    <location>
        <begin position="172"/>
        <end position="194"/>
    </location>
</feature>
<dbReference type="GO" id="GO:0030127">
    <property type="term" value="C:COPII vesicle coat"/>
    <property type="evidence" value="ECO:0007669"/>
    <property type="project" value="TreeGrafter"/>
</dbReference>
<feature type="compositionally biased region" description="Polar residues" evidence="11">
    <location>
        <begin position="629"/>
        <end position="638"/>
    </location>
</feature>
<evidence type="ECO:0000256" key="4">
    <source>
        <dbReference type="ARBA" id="ARBA00022574"/>
    </source>
</evidence>
<dbReference type="GO" id="GO:0006606">
    <property type="term" value="P:protein import into nucleus"/>
    <property type="evidence" value="ECO:0007669"/>
    <property type="project" value="TreeGrafter"/>
</dbReference>
<evidence type="ECO:0000256" key="3">
    <source>
        <dbReference type="ARBA" id="ARBA00022448"/>
    </source>
</evidence>
<dbReference type="AlphaFoldDB" id="W7A402"/>